<accession>A0A164TYU5</accession>
<organism evidence="1 2">
    <name type="scientific">Sistotremastrum niveocremeum HHB9708</name>
    <dbReference type="NCBI Taxonomy" id="1314777"/>
    <lineage>
        <taxon>Eukaryota</taxon>
        <taxon>Fungi</taxon>
        <taxon>Dikarya</taxon>
        <taxon>Basidiomycota</taxon>
        <taxon>Agaricomycotina</taxon>
        <taxon>Agaricomycetes</taxon>
        <taxon>Sistotremastrales</taxon>
        <taxon>Sistotremastraceae</taxon>
        <taxon>Sertulicium</taxon>
        <taxon>Sertulicium niveocremeum</taxon>
    </lineage>
</organism>
<evidence type="ECO:0000313" key="1">
    <source>
        <dbReference type="EMBL" id="KZS92759.1"/>
    </source>
</evidence>
<protein>
    <submittedName>
        <fullName evidence="1">Uncharacterized protein</fullName>
    </submittedName>
</protein>
<reference evidence="1 2" key="1">
    <citation type="journal article" date="2016" name="Mol. Biol. Evol.">
        <title>Comparative Genomics of Early-Diverging Mushroom-Forming Fungi Provides Insights into the Origins of Lignocellulose Decay Capabilities.</title>
        <authorList>
            <person name="Nagy L.G."/>
            <person name="Riley R."/>
            <person name="Tritt A."/>
            <person name="Adam C."/>
            <person name="Daum C."/>
            <person name="Floudas D."/>
            <person name="Sun H."/>
            <person name="Yadav J.S."/>
            <person name="Pangilinan J."/>
            <person name="Larsson K.H."/>
            <person name="Matsuura K."/>
            <person name="Barry K."/>
            <person name="Labutti K."/>
            <person name="Kuo R."/>
            <person name="Ohm R.A."/>
            <person name="Bhattacharya S.S."/>
            <person name="Shirouzu T."/>
            <person name="Yoshinaga Y."/>
            <person name="Martin F.M."/>
            <person name="Grigoriev I.V."/>
            <person name="Hibbett D.S."/>
        </authorList>
    </citation>
    <scope>NUCLEOTIDE SEQUENCE [LARGE SCALE GENOMIC DNA]</scope>
    <source>
        <strain evidence="1 2">HHB9708</strain>
    </source>
</reference>
<dbReference type="AlphaFoldDB" id="A0A164TYU5"/>
<gene>
    <name evidence="1" type="ORF">SISNIDRAFT_108160</name>
</gene>
<sequence length="175" mass="19848">MLTVRPPYISFPPSVLPTSIGTQMPVPLLSPMHTHSEATLRALHHIRDLFHQRWNAAHSFLQNFEGGINSMSSREDQRMACPAEFECRACTPTPSTVHMDFSVPDLKFICNHQLILYINIKTSRTVREMEDAGMMEEVNENEILAFRIPFYFQKEKVQESSSSIVVGGLALDPKS</sequence>
<evidence type="ECO:0000313" key="2">
    <source>
        <dbReference type="Proteomes" id="UP000076722"/>
    </source>
</evidence>
<name>A0A164TYU5_9AGAM</name>
<proteinExistence type="predicted"/>
<dbReference type="EMBL" id="KV419409">
    <property type="protein sequence ID" value="KZS92759.1"/>
    <property type="molecule type" value="Genomic_DNA"/>
</dbReference>
<keyword evidence="2" id="KW-1185">Reference proteome</keyword>
<dbReference type="Proteomes" id="UP000076722">
    <property type="component" value="Unassembled WGS sequence"/>
</dbReference>